<feature type="domain" description="Enoyl reductase (ER)" evidence="1">
    <location>
        <begin position="14"/>
        <end position="331"/>
    </location>
</feature>
<dbReference type="GO" id="GO:0016491">
    <property type="term" value="F:oxidoreductase activity"/>
    <property type="evidence" value="ECO:0007669"/>
    <property type="project" value="InterPro"/>
</dbReference>
<dbReference type="PANTHER" id="PTHR11695">
    <property type="entry name" value="ALCOHOL DEHYDROGENASE RELATED"/>
    <property type="match status" value="1"/>
</dbReference>
<dbReference type="Proteomes" id="UP000799424">
    <property type="component" value="Unassembled WGS sequence"/>
</dbReference>
<protein>
    <submittedName>
        <fullName evidence="2">Putative zinc alcohol dehydrogenase</fullName>
    </submittedName>
</protein>
<evidence type="ECO:0000313" key="3">
    <source>
        <dbReference type="Proteomes" id="UP000799424"/>
    </source>
</evidence>
<dbReference type="AlphaFoldDB" id="A0A6A6ZK11"/>
<organism evidence="2 3">
    <name type="scientific">Ophiobolus disseminans</name>
    <dbReference type="NCBI Taxonomy" id="1469910"/>
    <lineage>
        <taxon>Eukaryota</taxon>
        <taxon>Fungi</taxon>
        <taxon>Dikarya</taxon>
        <taxon>Ascomycota</taxon>
        <taxon>Pezizomycotina</taxon>
        <taxon>Dothideomycetes</taxon>
        <taxon>Pleosporomycetidae</taxon>
        <taxon>Pleosporales</taxon>
        <taxon>Pleosporineae</taxon>
        <taxon>Phaeosphaeriaceae</taxon>
        <taxon>Ophiobolus</taxon>
    </lineage>
</organism>
<keyword evidence="3" id="KW-1185">Reference proteome</keyword>
<dbReference type="InterPro" id="IPR020843">
    <property type="entry name" value="ER"/>
</dbReference>
<accession>A0A6A6ZK11</accession>
<name>A0A6A6ZK11_9PLEO</name>
<dbReference type="SUPFAM" id="SSF50129">
    <property type="entry name" value="GroES-like"/>
    <property type="match status" value="1"/>
</dbReference>
<evidence type="ECO:0000259" key="1">
    <source>
        <dbReference type="SMART" id="SM00829"/>
    </source>
</evidence>
<gene>
    <name evidence="2" type="ORF">CC86DRAFT_109026</name>
</gene>
<dbReference type="InterPro" id="IPR011032">
    <property type="entry name" value="GroES-like_sf"/>
</dbReference>
<dbReference type="GO" id="GO:0005739">
    <property type="term" value="C:mitochondrion"/>
    <property type="evidence" value="ECO:0007669"/>
    <property type="project" value="TreeGrafter"/>
</dbReference>
<dbReference type="OrthoDB" id="201656at2759"/>
<dbReference type="InterPro" id="IPR050700">
    <property type="entry name" value="YIM1/Zinc_Alcohol_DH_Fams"/>
</dbReference>
<dbReference type="Pfam" id="PF08240">
    <property type="entry name" value="ADH_N"/>
    <property type="match status" value="1"/>
</dbReference>
<evidence type="ECO:0000313" key="2">
    <source>
        <dbReference type="EMBL" id="KAF2821093.1"/>
    </source>
</evidence>
<proteinExistence type="predicted"/>
<dbReference type="CDD" id="cd08267">
    <property type="entry name" value="MDR1"/>
    <property type="match status" value="1"/>
</dbReference>
<dbReference type="InterPro" id="IPR036291">
    <property type="entry name" value="NAD(P)-bd_dom_sf"/>
</dbReference>
<sequence>MATMKGWLFQASSGPFVKNLSIPTAGIPVPPIKDTEILVRNLSTTLNPIDYKLAELGFISKLIFRSPITPGLDICGTVVQVGSKVTNYKINDKVYGSLGPVAKHGSLAQFVPIAENAVALAPEGLKSDDVVATGCVAATSYAALKPYVKPGDKVFINGGSGGTGVMAIQIAKNLGADVTTSCSSANVELCKSLGADTVLDYKKGDIVAQLKDQGAVFDHVVDNIGVPANLYHASSAFLQPQGKFIQVGLGMNFAGTRQAVGNKLASLWAWGKREWIFVAPPSELHTTYVQLAEWMQQGKLRAVVDSTFEFEELPRAYERLKTGRAKGKVVVHIQE</sequence>
<dbReference type="InterPro" id="IPR013154">
    <property type="entry name" value="ADH-like_N"/>
</dbReference>
<dbReference type="EMBL" id="MU006238">
    <property type="protein sequence ID" value="KAF2821093.1"/>
    <property type="molecule type" value="Genomic_DNA"/>
</dbReference>
<dbReference type="Gene3D" id="3.40.50.720">
    <property type="entry name" value="NAD(P)-binding Rossmann-like Domain"/>
    <property type="match status" value="1"/>
</dbReference>
<dbReference type="Pfam" id="PF13602">
    <property type="entry name" value="ADH_zinc_N_2"/>
    <property type="match status" value="1"/>
</dbReference>
<dbReference type="SUPFAM" id="SSF51735">
    <property type="entry name" value="NAD(P)-binding Rossmann-fold domains"/>
    <property type="match status" value="1"/>
</dbReference>
<dbReference type="Gene3D" id="3.90.180.10">
    <property type="entry name" value="Medium-chain alcohol dehydrogenases, catalytic domain"/>
    <property type="match status" value="1"/>
</dbReference>
<dbReference type="PANTHER" id="PTHR11695:SF294">
    <property type="entry name" value="RETICULON-4-INTERACTING PROTEIN 1, MITOCHONDRIAL"/>
    <property type="match status" value="1"/>
</dbReference>
<reference evidence="2" key="1">
    <citation type="journal article" date="2020" name="Stud. Mycol.">
        <title>101 Dothideomycetes genomes: a test case for predicting lifestyles and emergence of pathogens.</title>
        <authorList>
            <person name="Haridas S."/>
            <person name="Albert R."/>
            <person name="Binder M."/>
            <person name="Bloem J."/>
            <person name="Labutti K."/>
            <person name="Salamov A."/>
            <person name="Andreopoulos B."/>
            <person name="Baker S."/>
            <person name="Barry K."/>
            <person name="Bills G."/>
            <person name="Bluhm B."/>
            <person name="Cannon C."/>
            <person name="Castanera R."/>
            <person name="Culley D."/>
            <person name="Daum C."/>
            <person name="Ezra D."/>
            <person name="Gonzalez J."/>
            <person name="Henrissat B."/>
            <person name="Kuo A."/>
            <person name="Liang C."/>
            <person name="Lipzen A."/>
            <person name="Lutzoni F."/>
            <person name="Magnuson J."/>
            <person name="Mondo S."/>
            <person name="Nolan M."/>
            <person name="Ohm R."/>
            <person name="Pangilinan J."/>
            <person name="Park H.-J."/>
            <person name="Ramirez L."/>
            <person name="Alfaro M."/>
            <person name="Sun H."/>
            <person name="Tritt A."/>
            <person name="Yoshinaga Y."/>
            <person name="Zwiers L.-H."/>
            <person name="Turgeon B."/>
            <person name="Goodwin S."/>
            <person name="Spatafora J."/>
            <person name="Crous P."/>
            <person name="Grigoriev I."/>
        </authorList>
    </citation>
    <scope>NUCLEOTIDE SEQUENCE</scope>
    <source>
        <strain evidence="2">CBS 113818</strain>
    </source>
</reference>
<dbReference type="SMART" id="SM00829">
    <property type="entry name" value="PKS_ER"/>
    <property type="match status" value="1"/>
</dbReference>